<dbReference type="Gene3D" id="1.25.40.20">
    <property type="entry name" value="Ankyrin repeat-containing domain"/>
    <property type="match status" value="1"/>
</dbReference>
<proteinExistence type="predicted"/>
<evidence type="ECO:0000313" key="4">
    <source>
        <dbReference type="Proteomes" id="UP001152300"/>
    </source>
</evidence>
<organism evidence="3 4">
    <name type="scientific">Sclerotinia nivalis</name>
    <dbReference type="NCBI Taxonomy" id="352851"/>
    <lineage>
        <taxon>Eukaryota</taxon>
        <taxon>Fungi</taxon>
        <taxon>Dikarya</taxon>
        <taxon>Ascomycota</taxon>
        <taxon>Pezizomycotina</taxon>
        <taxon>Leotiomycetes</taxon>
        <taxon>Helotiales</taxon>
        <taxon>Sclerotiniaceae</taxon>
        <taxon>Sclerotinia</taxon>
    </lineage>
</organism>
<dbReference type="SMART" id="SM00248">
    <property type="entry name" value="ANK"/>
    <property type="match status" value="1"/>
</dbReference>
<dbReference type="Pfam" id="PF00023">
    <property type="entry name" value="Ank"/>
    <property type="match status" value="1"/>
</dbReference>
<evidence type="ECO:0000256" key="1">
    <source>
        <dbReference type="PROSITE-ProRule" id="PRU00023"/>
    </source>
</evidence>
<feature type="region of interest" description="Disordered" evidence="2">
    <location>
        <begin position="1"/>
        <end position="22"/>
    </location>
</feature>
<dbReference type="InterPro" id="IPR002110">
    <property type="entry name" value="Ankyrin_rpt"/>
</dbReference>
<feature type="compositionally biased region" description="Basic residues" evidence="2">
    <location>
        <begin position="13"/>
        <end position="22"/>
    </location>
</feature>
<comment type="caution">
    <text evidence="3">The sequence shown here is derived from an EMBL/GenBank/DDBJ whole genome shotgun (WGS) entry which is preliminary data.</text>
</comment>
<dbReference type="InterPro" id="IPR036770">
    <property type="entry name" value="Ankyrin_rpt-contain_sf"/>
</dbReference>
<dbReference type="PROSITE" id="PS50297">
    <property type="entry name" value="ANK_REP_REGION"/>
    <property type="match status" value="1"/>
</dbReference>
<dbReference type="AlphaFoldDB" id="A0A9X0AG67"/>
<dbReference type="EMBL" id="JAPEIS010000011">
    <property type="protein sequence ID" value="KAJ8061764.1"/>
    <property type="molecule type" value="Genomic_DNA"/>
</dbReference>
<keyword evidence="4" id="KW-1185">Reference proteome</keyword>
<sequence>MNLAFSELSSPFKRGKSATPRRKAVTLHHPEHSFSTTNTPFGTIHLRTITLFFAHDTCKVRITIPLHPSRFLQLCGVRFGLKIVLSKSPGTIEHALRPYTAIPDNAIIFKLFWERRTDAINNLLEKRLASPWDTNSYGETPLMIAALAGRLDTCKFLLRNGADVEARTIVGE</sequence>
<reference evidence="3" key="1">
    <citation type="submission" date="2022-11" db="EMBL/GenBank/DDBJ databases">
        <title>Genome Resource of Sclerotinia nivalis Strain SnTB1, a Plant Pathogen Isolated from American Ginseng.</title>
        <authorList>
            <person name="Fan S."/>
        </authorList>
    </citation>
    <scope>NUCLEOTIDE SEQUENCE</scope>
    <source>
        <strain evidence="3">SnTB1</strain>
    </source>
</reference>
<dbReference type="SUPFAM" id="SSF48403">
    <property type="entry name" value="Ankyrin repeat"/>
    <property type="match status" value="1"/>
</dbReference>
<keyword evidence="1" id="KW-0040">ANK repeat</keyword>
<dbReference type="OrthoDB" id="539213at2759"/>
<gene>
    <name evidence="3" type="ORF">OCU04_009561</name>
</gene>
<evidence type="ECO:0008006" key="5">
    <source>
        <dbReference type="Google" id="ProtNLM"/>
    </source>
</evidence>
<dbReference type="PROSITE" id="PS50088">
    <property type="entry name" value="ANK_REPEAT"/>
    <property type="match status" value="1"/>
</dbReference>
<name>A0A9X0AG67_9HELO</name>
<accession>A0A9X0AG67</accession>
<protein>
    <recommendedName>
        <fullName evidence="5">Ankyrin</fullName>
    </recommendedName>
</protein>
<feature type="repeat" description="ANK" evidence="1">
    <location>
        <begin position="137"/>
        <end position="169"/>
    </location>
</feature>
<evidence type="ECO:0000313" key="3">
    <source>
        <dbReference type="EMBL" id="KAJ8061764.1"/>
    </source>
</evidence>
<evidence type="ECO:0000256" key="2">
    <source>
        <dbReference type="SAM" id="MobiDB-lite"/>
    </source>
</evidence>
<dbReference type="Proteomes" id="UP001152300">
    <property type="component" value="Unassembled WGS sequence"/>
</dbReference>